<dbReference type="Pfam" id="PF00672">
    <property type="entry name" value="HAMP"/>
    <property type="match status" value="1"/>
</dbReference>
<evidence type="ECO:0000256" key="9">
    <source>
        <dbReference type="ARBA" id="ARBA00023012"/>
    </source>
</evidence>
<dbReference type="CDD" id="cd00082">
    <property type="entry name" value="HisKA"/>
    <property type="match status" value="1"/>
</dbReference>
<dbReference type="CDD" id="cd00075">
    <property type="entry name" value="HATPase"/>
    <property type="match status" value="1"/>
</dbReference>
<dbReference type="SMART" id="SM00387">
    <property type="entry name" value="HATPase_c"/>
    <property type="match status" value="1"/>
</dbReference>
<comment type="subcellular location">
    <subcellularLocation>
        <location evidence="2">Membrane</location>
    </subcellularLocation>
</comment>
<dbReference type="InterPro" id="IPR003660">
    <property type="entry name" value="HAMP_dom"/>
</dbReference>
<accession>A0ABV3TZ06</accession>
<keyword evidence="4" id="KW-0597">Phosphoprotein</keyword>
<keyword evidence="6" id="KW-0547">Nucleotide-binding</keyword>
<dbReference type="Gene3D" id="6.10.340.10">
    <property type="match status" value="1"/>
</dbReference>
<reference evidence="14 15" key="1">
    <citation type="journal article" date="2011" name="Int. J. Syst. Evol. Microbiol.">
        <title>Zhongshania antarctica gen. nov., sp. nov. and Zhongshania guokunii sp. nov., gammaproteobacteria respectively isolated from coastal attached (fast) ice and surface seawater of the Antarctic.</title>
        <authorList>
            <person name="Li H.J."/>
            <person name="Zhang X.Y."/>
            <person name="Chen C.X."/>
            <person name="Zhang Y.J."/>
            <person name="Gao Z.M."/>
            <person name="Yu Y."/>
            <person name="Chen X.L."/>
            <person name="Chen B."/>
            <person name="Zhang Y.Z."/>
        </authorList>
    </citation>
    <scope>NUCLEOTIDE SEQUENCE [LARGE SCALE GENOMIC DNA]</scope>
    <source>
        <strain evidence="14 15">R06B22</strain>
    </source>
</reference>
<dbReference type="SUPFAM" id="SSF158472">
    <property type="entry name" value="HAMP domain-like"/>
    <property type="match status" value="1"/>
</dbReference>
<dbReference type="InterPro" id="IPR036097">
    <property type="entry name" value="HisK_dim/P_sf"/>
</dbReference>
<comment type="caution">
    <text evidence="14">The sequence shown here is derived from an EMBL/GenBank/DDBJ whole genome shotgun (WGS) entry which is preliminary data.</text>
</comment>
<feature type="transmembrane region" description="Helical" evidence="11">
    <location>
        <begin position="186"/>
        <end position="210"/>
    </location>
</feature>
<dbReference type="InterPro" id="IPR005467">
    <property type="entry name" value="His_kinase_dom"/>
</dbReference>
<dbReference type="EMBL" id="JBFRYB010000001">
    <property type="protein sequence ID" value="MEX1666595.1"/>
    <property type="molecule type" value="Genomic_DNA"/>
</dbReference>
<evidence type="ECO:0000256" key="6">
    <source>
        <dbReference type="ARBA" id="ARBA00022741"/>
    </source>
</evidence>
<dbReference type="SUPFAM" id="SSF55874">
    <property type="entry name" value="ATPase domain of HSP90 chaperone/DNA topoisomerase II/histidine kinase"/>
    <property type="match status" value="1"/>
</dbReference>
<gene>
    <name evidence="14" type="ORF">AB4875_13960</name>
</gene>
<dbReference type="InterPro" id="IPR003594">
    <property type="entry name" value="HATPase_dom"/>
</dbReference>
<evidence type="ECO:0000259" key="13">
    <source>
        <dbReference type="PROSITE" id="PS50885"/>
    </source>
</evidence>
<comment type="catalytic activity">
    <reaction evidence="1">
        <text>ATP + protein L-histidine = ADP + protein N-phospho-L-histidine.</text>
        <dbReference type="EC" id="2.7.13.3"/>
    </reaction>
</comment>
<evidence type="ECO:0000313" key="14">
    <source>
        <dbReference type="EMBL" id="MEX1666595.1"/>
    </source>
</evidence>
<dbReference type="InterPro" id="IPR003661">
    <property type="entry name" value="HisK_dim/P_dom"/>
</dbReference>
<dbReference type="SMART" id="SM00388">
    <property type="entry name" value="HisKA"/>
    <property type="match status" value="1"/>
</dbReference>
<dbReference type="PANTHER" id="PTHR42878:SF7">
    <property type="entry name" value="SENSOR HISTIDINE KINASE GLRK"/>
    <property type="match status" value="1"/>
</dbReference>
<keyword evidence="15" id="KW-1185">Reference proteome</keyword>
<name>A0ABV3TZ06_9GAMM</name>
<dbReference type="SMART" id="SM00304">
    <property type="entry name" value="HAMP"/>
    <property type="match status" value="1"/>
</dbReference>
<keyword evidence="5" id="KW-0808">Transferase</keyword>
<evidence type="ECO:0000256" key="7">
    <source>
        <dbReference type="ARBA" id="ARBA00022777"/>
    </source>
</evidence>
<feature type="coiled-coil region" evidence="10">
    <location>
        <begin position="237"/>
        <end position="289"/>
    </location>
</feature>
<sequence>MYKRKLFYFGLITSLVLLLAILSTVLSANLNRKNLKQSNIAQSLLVEHERVSGISYRLFKQLTDEVILGQSANQAIVRNKRALISQSLSTIRQLELEQREALGVQHTKGSVEDTDELELLIDVIIRGFQLVFTGSEEAPVDQQERLRSLLEVTIDDEFREAINAAVSRQSKVVATINAQINTLNTAMVWFSGGLGLISFSIIIYGCYWLFNQLYQPIILIRSATNAIASGEYDKPISEKLDQEFEELATSINQLAKRLKEHEANEIRSRKQLELDVEQRTSELTKANLQLTKIDARRRQFIADVSHELRTPLTIIRGEAQVTLRMRTASQEEYKETLSAILEQSVNLSKLVDDLLILTRAEMHQLQLQIERLNIVTLLSAEVGRWQRRSDDRLITFTVDETLRDIDVAIDKPRFQQVISILLDNATKYSKPAGAVEVGITKNESLVTITVKDTGEGISAAEIENIFERFVRFSRINEGLGLGLPIAKAIVEAHGGQITVKSIQGEGSTFSVILPTELPS</sequence>
<keyword evidence="8 14" id="KW-0067">ATP-binding</keyword>
<evidence type="ECO:0000256" key="2">
    <source>
        <dbReference type="ARBA" id="ARBA00004370"/>
    </source>
</evidence>
<evidence type="ECO:0000256" key="1">
    <source>
        <dbReference type="ARBA" id="ARBA00000085"/>
    </source>
</evidence>
<protein>
    <recommendedName>
        <fullName evidence="3">histidine kinase</fullName>
        <ecNumber evidence="3">2.7.13.3</ecNumber>
    </recommendedName>
</protein>
<keyword evidence="11" id="KW-1133">Transmembrane helix</keyword>
<evidence type="ECO:0000256" key="8">
    <source>
        <dbReference type="ARBA" id="ARBA00022840"/>
    </source>
</evidence>
<feature type="domain" description="Histidine kinase" evidence="12">
    <location>
        <begin position="303"/>
        <end position="517"/>
    </location>
</feature>
<dbReference type="PANTHER" id="PTHR42878">
    <property type="entry name" value="TWO-COMPONENT HISTIDINE KINASE"/>
    <property type="match status" value="1"/>
</dbReference>
<evidence type="ECO:0000256" key="10">
    <source>
        <dbReference type="SAM" id="Coils"/>
    </source>
</evidence>
<dbReference type="SUPFAM" id="SSF47384">
    <property type="entry name" value="Homodimeric domain of signal transducing histidine kinase"/>
    <property type="match status" value="1"/>
</dbReference>
<keyword evidence="11" id="KW-0812">Transmembrane</keyword>
<dbReference type="PROSITE" id="PS50109">
    <property type="entry name" value="HIS_KIN"/>
    <property type="match status" value="1"/>
</dbReference>
<evidence type="ECO:0000259" key="12">
    <source>
        <dbReference type="PROSITE" id="PS50109"/>
    </source>
</evidence>
<dbReference type="Pfam" id="PF02518">
    <property type="entry name" value="HATPase_c"/>
    <property type="match status" value="1"/>
</dbReference>
<dbReference type="RefSeq" id="WP_368376669.1">
    <property type="nucleotide sequence ID" value="NZ_JBFRYB010000001.1"/>
</dbReference>
<evidence type="ECO:0000313" key="15">
    <source>
        <dbReference type="Proteomes" id="UP001557484"/>
    </source>
</evidence>
<dbReference type="PROSITE" id="PS50885">
    <property type="entry name" value="HAMP"/>
    <property type="match status" value="1"/>
</dbReference>
<keyword evidence="7" id="KW-0418">Kinase</keyword>
<evidence type="ECO:0000256" key="4">
    <source>
        <dbReference type="ARBA" id="ARBA00022553"/>
    </source>
</evidence>
<keyword evidence="9" id="KW-0902">Two-component regulatory system</keyword>
<dbReference type="InterPro" id="IPR004358">
    <property type="entry name" value="Sig_transdc_His_kin-like_C"/>
</dbReference>
<evidence type="ECO:0000256" key="3">
    <source>
        <dbReference type="ARBA" id="ARBA00012438"/>
    </source>
</evidence>
<dbReference type="InterPro" id="IPR036890">
    <property type="entry name" value="HATPase_C_sf"/>
</dbReference>
<dbReference type="Gene3D" id="3.30.565.10">
    <property type="entry name" value="Histidine kinase-like ATPase, C-terminal domain"/>
    <property type="match status" value="1"/>
</dbReference>
<dbReference type="Pfam" id="PF00512">
    <property type="entry name" value="HisKA"/>
    <property type="match status" value="1"/>
</dbReference>
<dbReference type="Gene3D" id="1.10.287.130">
    <property type="match status" value="1"/>
</dbReference>
<organism evidence="14 15">
    <name type="scientific">Zhongshania arctica</name>
    <dbReference type="NCBI Taxonomy" id="3238302"/>
    <lineage>
        <taxon>Bacteria</taxon>
        <taxon>Pseudomonadati</taxon>
        <taxon>Pseudomonadota</taxon>
        <taxon>Gammaproteobacteria</taxon>
        <taxon>Cellvibrionales</taxon>
        <taxon>Spongiibacteraceae</taxon>
        <taxon>Zhongshania</taxon>
    </lineage>
</organism>
<proteinExistence type="predicted"/>
<dbReference type="InterPro" id="IPR050351">
    <property type="entry name" value="BphY/WalK/GraS-like"/>
</dbReference>
<dbReference type="Proteomes" id="UP001557484">
    <property type="component" value="Unassembled WGS sequence"/>
</dbReference>
<keyword evidence="10" id="KW-0175">Coiled coil</keyword>
<keyword evidence="11" id="KW-0472">Membrane</keyword>
<dbReference type="EC" id="2.7.13.3" evidence="3"/>
<dbReference type="CDD" id="cd06225">
    <property type="entry name" value="HAMP"/>
    <property type="match status" value="1"/>
</dbReference>
<feature type="domain" description="HAMP" evidence="13">
    <location>
        <begin position="211"/>
        <end position="263"/>
    </location>
</feature>
<evidence type="ECO:0000256" key="5">
    <source>
        <dbReference type="ARBA" id="ARBA00022679"/>
    </source>
</evidence>
<dbReference type="GO" id="GO:0005524">
    <property type="term" value="F:ATP binding"/>
    <property type="evidence" value="ECO:0007669"/>
    <property type="project" value="UniProtKB-KW"/>
</dbReference>
<evidence type="ECO:0000256" key="11">
    <source>
        <dbReference type="SAM" id="Phobius"/>
    </source>
</evidence>
<dbReference type="PRINTS" id="PR00344">
    <property type="entry name" value="BCTRLSENSOR"/>
</dbReference>